<dbReference type="GeneTree" id="ENSGT01050000245525"/>
<accession>A0A803JW25</accession>
<dbReference type="InParanoid" id="A0A803JW25"/>
<evidence type="ECO:0000259" key="2">
    <source>
        <dbReference type="Pfam" id="PF11560"/>
    </source>
</evidence>
<sequence length="658" mass="70948">MSMRFPLTSPRRTPRRQLTPPVVGGERHCPSTKRCAAPLITLLSPNPYYGVGTAEVGTASGAAANVQSATRALQRFAPYLRAQSRAEQETSGDVLPGKRCAAYAPSLRPYVILFIGAKDTDGDGRSACASPPIPVHRSTGHFSSSLNIRSYSHQVSGFLGGIERDIINMSEGKRDSLFLRGEKQNTKVMFFACSICKTKFKSGQKDPVCTSCSTASSAEASAPAHSPALPATPSIGENMPEHSAGPSASVDTGNPAAPAWAISLSQSLTALQGIPLLASSLDKVLEKLSSPGTPKRQLKRKAAAVSESHIIPGSPSDSEEEPLSEGELSPSASEGEDSSATTDHSTKVDDLITAVMEILKVEETTSTTKKSKGLFRRSADHSIAFPVHEQLQAIIQEEWNTPEHKFQVTKKFAKLYPIPKEEMEKWGSPPAVDAPVSRLSKSTALPVADASAFKDATDKKLEGFLKAIYTAAGAALRPTIAMAWVGRALEAWSDLILTGIREEIPVEDIETLVLRIQEASSYLSEASLDVLKTVARSSALSVAARRALWLRLWSADLSSKRSLTSLPFKGSRLFGEELEKIISQATGGKSTLLPQTKAKHNPSTGKRRFFRGQGFRNSKSSSPTRQFSHKGRYNPKGKPTWQPRKSSNKTPRDKQSST</sequence>
<feature type="compositionally biased region" description="Polar residues" evidence="1">
    <location>
        <begin position="617"/>
        <end position="626"/>
    </location>
</feature>
<feature type="region of interest" description="Disordered" evidence="1">
    <location>
        <begin position="589"/>
        <end position="658"/>
    </location>
</feature>
<evidence type="ECO:0000313" key="3">
    <source>
        <dbReference type="Ensembl" id="ENSXETP00000112226"/>
    </source>
</evidence>
<protein>
    <recommendedName>
        <fullName evidence="2">Lamina-associated polypeptide 2 alpha C-terminal domain-containing protein</fullName>
    </recommendedName>
</protein>
<reference evidence="3" key="2">
    <citation type="submission" date="2021-03" db="UniProtKB">
        <authorList>
            <consortium name="Ensembl"/>
        </authorList>
    </citation>
    <scope>IDENTIFICATION</scope>
</reference>
<dbReference type="Ensembl" id="ENSXETT00000114820">
    <property type="protein sequence ID" value="ENSXETP00000112226"/>
    <property type="gene ID" value="ENSXETG00000048953"/>
</dbReference>
<organism evidence="3">
    <name type="scientific">Xenopus tropicalis</name>
    <name type="common">Western clawed frog</name>
    <name type="synonym">Silurana tropicalis</name>
    <dbReference type="NCBI Taxonomy" id="8364"/>
    <lineage>
        <taxon>Eukaryota</taxon>
        <taxon>Metazoa</taxon>
        <taxon>Chordata</taxon>
        <taxon>Craniata</taxon>
        <taxon>Vertebrata</taxon>
        <taxon>Euteleostomi</taxon>
        <taxon>Amphibia</taxon>
        <taxon>Batrachia</taxon>
        <taxon>Anura</taxon>
        <taxon>Pipoidea</taxon>
        <taxon>Pipidae</taxon>
        <taxon>Xenopodinae</taxon>
        <taxon>Xenopus</taxon>
        <taxon>Silurana</taxon>
    </lineage>
</organism>
<feature type="domain" description="Lamina-associated polypeptide 2 alpha C-terminal" evidence="2">
    <location>
        <begin position="382"/>
        <end position="584"/>
    </location>
</feature>
<dbReference type="AlphaFoldDB" id="A0A803JW25"/>
<feature type="region of interest" description="Disordered" evidence="1">
    <location>
        <begin position="220"/>
        <end position="252"/>
    </location>
</feature>
<dbReference type="Pfam" id="PF11560">
    <property type="entry name" value="LAP2alpha"/>
    <property type="match status" value="1"/>
</dbReference>
<feature type="region of interest" description="Disordered" evidence="1">
    <location>
        <begin position="288"/>
        <end position="347"/>
    </location>
</feature>
<dbReference type="FunCoup" id="A0A803JW25">
    <property type="interactions" value="1521"/>
</dbReference>
<proteinExistence type="predicted"/>
<reference evidence="3" key="1">
    <citation type="journal article" date="2010" name="Science">
        <title>The genome of the Western clawed frog Xenopus tropicalis.</title>
        <authorList>
            <person name="Hellsten U."/>
            <person name="Harland R.M."/>
            <person name="Gilchrist M.J."/>
            <person name="Hendrix D."/>
            <person name="Jurka J."/>
            <person name="Kapitonov V."/>
            <person name="Ovcharenko I."/>
            <person name="Putnam N.H."/>
            <person name="Shu S."/>
            <person name="Taher L."/>
            <person name="Blitz I.L."/>
            <person name="Blumberg B."/>
            <person name="Dichmann D.S."/>
            <person name="Dubchak I."/>
            <person name="Amaya E."/>
            <person name="Detter J.C."/>
            <person name="Fletcher R."/>
            <person name="Gerhard D.S."/>
            <person name="Goodstein D."/>
            <person name="Graves T."/>
            <person name="Grigoriev I.V."/>
            <person name="Grimwood J."/>
            <person name="Kawashima T."/>
            <person name="Lindquist E."/>
            <person name="Lucas S.M."/>
            <person name="Mead P.E."/>
            <person name="Mitros T."/>
            <person name="Ogino H."/>
            <person name="Ohta Y."/>
            <person name="Poliakov A.V."/>
            <person name="Pollet N."/>
            <person name="Robert J."/>
            <person name="Salamov A."/>
            <person name="Sater A.K."/>
            <person name="Schmutz J."/>
            <person name="Terry A."/>
            <person name="Vize P.D."/>
            <person name="Warren W.C."/>
            <person name="Wells D."/>
            <person name="Wills A."/>
            <person name="Wilson R.K."/>
            <person name="Zimmerman L.B."/>
            <person name="Zorn A.M."/>
            <person name="Grainger R."/>
            <person name="Grammer T."/>
            <person name="Khokha M.K."/>
            <person name="Richardson P.M."/>
            <person name="Rokhsar D.S."/>
        </authorList>
    </citation>
    <scope>NUCLEOTIDE SEQUENCE [LARGE SCALE GENOMIC DNA]</scope>
    <source>
        <strain evidence="3">Nigerian</strain>
    </source>
</reference>
<feature type="compositionally biased region" description="Basic residues" evidence="1">
    <location>
        <begin position="597"/>
        <end position="610"/>
    </location>
</feature>
<feature type="compositionally biased region" description="Low complexity" evidence="1">
    <location>
        <begin position="220"/>
        <end position="234"/>
    </location>
</feature>
<dbReference type="Gene3D" id="1.10.287.3160">
    <property type="match status" value="1"/>
</dbReference>
<evidence type="ECO:0000256" key="1">
    <source>
        <dbReference type="SAM" id="MobiDB-lite"/>
    </source>
</evidence>
<dbReference type="InterPro" id="IPR021623">
    <property type="entry name" value="LAP2alpha_C"/>
</dbReference>
<feature type="region of interest" description="Disordered" evidence="1">
    <location>
        <begin position="1"/>
        <end position="26"/>
    </location>
</feature>
<name>A0A803JW25_XENTR</name>
<feature type="compositionally biased region" description="Low complexity" evidence="1">
    <location>
        <begin position="1"/>
        <end position="21"/>
    </location>
</feature>